<feature type="transmembrane region" description="Helical" evidence="1">
    <location>
        <begin position="509"/>
        <end position="530"/>
    </location>
</feature>
<name>A0A315ZGI9_SEDFL</name>
<dbReference type="Proteomes" id="UP000245535">
    <property type="component" value="Unassembled WGS sequence"/>
</dbReference>
<comment type="caution">
    <text evidence="2">The sequence shown here is derived from an EMBL/GenBank/DDBJ whole genome shotgun (WGS) entry which is preliminary data.</text>
</comment>
<dbReference type="GO" id="GO:0042910">
    <property type="term" value="F:xenobiotic transmembrane transporter activity"/>
    <property type="evidence" value="ECO:0007669"/>
    <property type="project" value="TreeGrafter"/>
</dbReference>
<dbReference type="Pfam" id="PF00873">
    <property type="entry name" value="ACR_tran"/>
    <property type="match status" value="2"/>
</dbReference>
<proteinExistence type="predicted"/>
<sequence>MDNKNKILKEFGASTFAVKNRTTVYVLTVMIVIFGFISYSSLPKENFPEVSVPTVYVGTPYPGNSPVEIEQLITRVLEKELKKEEGIDELTSSSVDGFSAITIQFDMDVETDDAVFRAKNAVDRASSFLPSDLPEDPLVKEIDLSEIPVLNVSFSGPYTIVELRHYAELLKEEAERYPAVSEGQIKGIDDREVHINIDPYEMDARNITFNDIKTAVSNEHINISGGDIISNGTRRSVRVLGEFPDPVKMENIIIKVEEGKPVYLRDIGSVDYTFIDQESYSRINAKETVTLDIIKRSGYNLLSTTEDMVEVIEDMKASTFPDDLIITLTGDQSKQTKDSLRELENNIITGMLLVIIVLLFFMNTRNAMFVGLAIPMSMLLSFVVMNIFGITLNTMVLFGLVMALGMLVDNGIVLVENVYRLVREGYSPIKATIYGAGEIAWPIIASTATTVAAFLPLALWPGMMGEFFKNLPITIAIVLSSSLFVALVINPTFIAYFMKEEDGEEKVNYKRVLMTSGAFIIVGVVLLLTGNRVSGNLIGIFGTLIALDTFVLSPLASKFQKHVLPRMENAYEASVNFALRGKNPYFFLGGTVSLLVVSIMLFKVFSPQVLFFPQNIPSNVYVMVEYPIGTDLGKTIETTVRLENQVYDVLGDDVKYVKSVVTSAGIGSSDPNGEIKAKGAGTYHEGIVKVEFIDFEDRIGVDTYAILKRIRDAISDEPGVVIKVDKNNVGPPVGKPIQIEISGYDFDGLMQAGNMLIEAIKESGIEGIETLSSDLELTKPEYQIKIDREKAAFYGLSTAQIGDEIRTAIFGKIIGKYKDRNDDWDIKVRFTEDYRYNAEALKNKILTLKNNKGEVMQIPVSAVADFELSSTFGMISRKQQQRVLSISSNVLPGYNATAVNNQIAALLPTLDIPNGYHVNFGGEQKEQAEEMAFLMQALMIAVFLIFGIIVFQFNKITAPLIIMASIVLSTIGVFLGLIIFEMDFVVLMTMMGIISLAGVVVNNAIVLIDFADMKKKEVMMNMKEGEVMTKELLSKTIAEAGKTRLIPVLLTAITTILGLFPMAVGMNIDFVQFMQDYDFNFYTGAESQAFWGPLAWTVIFGLTFATFLTLIVLPVMVVIIDRMKLKTGGNVA</sequence>
<feature type="transmembrane region" description="Helical" evidence="1">
    <location>
        <begin position="960"/>
        <end position="980"/>
    </location>
</feature>
<keyword evidence="1" id="KW-1133">Transmembrane helix</keyword>
<evidence type="ECO:0000313" key="3">
    <source>
        <dbReference type="Proteomes" id="UP000245535"/>
    </source>
</evidence>
<dbReference type="Gene3D" id="3.30.70.1320">
    <property type="entry name" value="Multidrug efflux transporter AcrB pore domain like"/>
    <property type="match status" value="1"/>
</dbReference>
<feature type="transmembrane region" description="Helical" evidence="1">
    <location>
        <begin position="1094"/>
        <end position="1120"/>
    </location>
</feature>
<feature type="transmembrane region" description="Helical" evidence="1">
    <location>
        <begin position="24"/>
        <end position="42"/>
    </location>
</feature>
<dbReference type="RefSeq" id="WP_109615773.1">
    <property type="nucleotide sequence ID" value="NZ_QGDO01000001.1"/>
</dbReference>
<keyword evidence="3" id="KW-1185">Reference proteome</keyword>
<feature type="transmembrane region" description="Helical" evidence="1">
    <location>
        <begin position="471"/>
        <end position="497"/>
    </location>
</feature>
<feature type="transmembrane region" description="Helical" evidence="1">
    <location>
        <begin position="439"/>
        <end position="459"/>
    </location>
</feature>
<feature type="transmembrane region" description="Helical" evidence="1">
    <location>
        <begin position="1045"/>
        <end position="1064"/>
    </location>
</feature>
<dbReference type="InterPro" id="IPR001036">
    <property type="entry name" value="Acrflvin-R"/>
</dbReference>
<feature type="transmembrane region" description="Helical" evidence="1">
    <location>
        <begin position="585"/>
        <end position="605"/>
    </location>
</feature>
<feature type="transmembrane region" description="Helical" evidence="1">
    <location>
        <begin position="369"/>
        <end position="390"/>
    </location>
</feature>
<reference evidence="2 3" key="1">
    <citation type="submission" date="2018-03" db="EMBL/GenBank/DDBJ databases">
        <title>Genomic Encyclopedia of Archaeal and Bacterial Type Strains, Phase II (KMG-II): from individual species to whole genera.</title>
        <authorList>
            <person name="Goeker M."/>
        </authorList>
    </citation>
    <scope>NUCLEOTIDE SEQUENCE [LARGE SCALE GENOMIC DNA]</scope>
    <source>
        <strain evidence="2 3">DSM 28229</strain>
    </source>
</reference>
<evidence type="ECO:0000313" key="2">
    <source>
        <dbReference type="EMBL" id="PWJ44269.1"/>
    </source>
</evidence>
<dbReference type="AlphaFoldDB" id="A0A315ZGI9"/>
<feature type="transmembrane region" description="Helical" evidence="1">
    <location>
        <begin position="343"/>
        <end position="362"/>
    </location>
</feature>
<feature type="transmembrane region" description="Helical" evidence="1">
    <location>
        <begin position="986"/>
        <end position="1010"/>
    </location>
</feature>
<dbReference type="GO" id="GO:0005886">
    <property type="term" value="C:plasma membrane"/>
    <property type="evidence" value="ECO:0007669"/>
    <property type="project" value="TreeGrafter"/>
</dbReference>
<dbReference type="PANTHER" id="PTHR32063:SF33">
    <property type="entry name" value="RND SUPERFAMILY EFFLUX PUMP PERMEASE COMPONENT"/>
    <property type="match status" value="1"/>
</dbReference>
<dbReference type="Gene3D" id="1.20.1640.10">
    <property type="entry name" value="Multidrug efflux transporter AcrB transmembrane domain"/>
    <property type="match status" value="2"/>
</dbReference>
<feature type="transmembrane region" description="Helical" evidence="1">
    <location>
        <begin position="933"/>
        <end position="953"/>
    </location>
</feature>
<gene>
    <name evidence="2" type="ORF">BC781_101619</name>
</gene>
<dbReference type="Gene3D" id="3.30.2090.10">
    <property type="entry name" value="Multidrug efflux transporter AcrB TolC docking domain, DN and DC subdomains"/>
    <property type="match status" value="2"/>
</dbReference>
<evidence type="ECO:0000256" key="1">
    <source>
        <dbReference type="SAM" id="Phobius"/>
    </source>
</evidence>
<keyword evidence="1" id="KW-0812">Transmembrane</keyword>
<dbReference type="SUPFAM" id="SSF82693">
    <property type="entry name" value="Multidrug efflux transporter AcrB pore domain, PN1, PN2, PC1 and PC2 subdomains"/>
    <property type="match status" value="2"/>
</dbReference>
<dbReference type="InterPro" id="IPR027463">
    <property type="entry name" value="AcrB_DN_DC_subdom"/>
</dbReference>
<dbReference type="PRINTS" id="PR00702">
    <property type="entry name" value="ACRIFLAVINRP"/>
</dbReference>
<dbReference type="Gene3D" id="3.30.70.1430">
    <property type="entry name" value="Multidrug efflux transporter AcrB pore domain"/>
    <property type="match status" value="2"/>
</dbReference>
<feature type="transmembrane region" description="Helical" evidence="1">
    <location>
        <begin position="536"/>
        <end position="557"/>
    </location>
</feature>
<dbReference type="SUPFAM" id="SSF82714">
    <property type="entry name" value="Multidrug efflux transporter AcrB TolC docking domain, DN and DC subdomains"/>
    <property type="match status" value="2"/>
</dbReference>
<feature type="transmembrane region" description="Helical" evidence="1">
    <location>
        <begin position="396"/>
        <end position="419"/>
    </location>
</feature>
<accession>A0A315ZGI9</accession>
<keyword evidence="1" id="KW-0472">Membrane</keyword>
<dbReference type="SUPFAM" id="SSF82866">
    <property type="entry name" value="Multidrug efflux transporter AcrB transmembrane domain"/>
    <property type="match status" value="2"/>
</dbReference>
<organism evidence="2 3">
    <name type="scientific">Sediminitomix flava</name>
    <dbReference type="NCBI Taxonomy" id="379075"/>
    <lineage>
        <taxon>Bacteria</taxon>
        <taxon>Pseudomonadati</taxon>
        <taxon>Bacteroidota</taxon>
        <taxon>Cytophagia</taxon>
        <taxon>Cytophagales</taxon>
        <taxon>Flammeovirgaceae</taxon>
        <taxon>Sediminitomix</taxon>
    </lineage>
</organism>
<dbReference type="Gene3D" id="3.30.70.1440">
    <property type="entry name" value="Multidrug efflux transporter AcrB pore domain"/>
    <property type="match status" value="1"/>
</dbReference>
<dbReference type="OrthoDB" id="9798415at2"/>
<dbReference type="PANTHER" id="PTHR32063">
    <property type="match status" value="1"/>
</dbReference>
<protein>
    <submittedName>
        <fullName evidence="2">Multidrug efflux pump subunit AcrB</fullName>
    </submittedName>
</protein>
<dbReference type="EMBL" id="QGDO01000001">
    <property type="protein sequence ID" value="PWJ44269.1"/>
    <property type="molecule type" value="Genomic_DNA"/>
</dbReference>